<keyword evidence="2 5" id="KW-0547">Nucleotide-binding</keyword>
<evidence type="ECO:0000256" key="5">
    <source>
        <dbReference type="PROSITE-ProRule" id="PRU10141"/>
    </source>
</evidence>
<keyword evidence="4 5" id="KW-0067">ATP-binding</keyword>
<reference evidence="8" key="1">
    <citation type="submission" date="2021-01" db="EMBL/GenBank/DDBJ databases">
        <authorList>
            <person name="Corre E."/>
            <person name="Pelletier E."/>
            <person name="Niang G."/>
            <person name="Scheremetjew M."/>
            <person name="Finn R."/>
            <person name="Kale V."/>
            <person name="Holt S."/>
            <person name="Cochrane G."/>
            <person name="Meng A."/>
            <person name="Brown T."/>
            <person name="Cohen L."/>
        </authorList>
    </citation>
    <scope>NUCLEOTIDE SEQUENCE</scope>
    <source>
        <strain evidence="8">DIVA3 518/3/11/1/6</strain>
    </source>
</reference>
<evidence type="ECO:0000259" key="7">
    <source>
        <dbReference type="PROSITE" id="PS50011"/>
    </source>
</evidence>
<evidence type="ECO:0000256" key="4">
    <source>
        <dbReference type="ARBA" id="ARBA00022840"/>
    </source>
</evidence>
<evidence type="ECO:0000313" key="8">
    <source>
        <dbReference type="EMBL" id="CAE2228862.1"/>
    </source>
</evidence>
<feature type="domain" description="Protein kinase" evidence="7">
    <location>
        <begin position="1"/>
        <end position="192"/>
    </location>
</feature>
<dbReference type="InterPro" id="IPR011009">
    <property type="entry name" value="Kinase-like_dom_sf"/>
</dbReference>
<protein>
    <recommendedName>
        <fullName evidence="7">Protein kinase domain-containing protein</fullName>
    </recommendedName>
</protein>
<dbReference type="SMART" id="SM00220">
    <property type="entry name" value="S_TKc"/>
    <property type="match status" value="1"/>
</dbReference>
<evidence type="ECO:0000256" key="2">
    <source>
        <dbReference type="ARBA" id="ARBA00022741"/>
    </source>
</evidence>
<evidence type="ECO:0000256" key="6">
    <source>
        <dbReference type="RuleBase" id="RU000304"/>
    </source>
</evidence>
<dbReference type="GO" id="GO:0004674">
    <property type="term" value="F:protein serine/threonine kinase activity"/>
    <property type="evidence" value="ECO:0007669"/>
    <property type="project" value="UniProtKB-KW"/>
</dbReference>
<dbReference type="EMBL" id="HBKP01017320">
    <property type="protein sequence ID" value="CAE2228862.1"/>
    <property type="molecule type" value="Transcribed_RNA"/>
</dbReference>
<dbReference type="InterPro" id="IPR000719">
    <property type="entry name" value="Prot_kinase_dom"/>
</dbReference>
<dbReference type="SUPFAM" id="SSF56112">
    <property type="entry name" value="Protein kinase-like (PK-like)"/>
    <property type="match status" value="1"/>
</dbReference>
<gene>
    <name evidence="8" type="ORF">VSP0166_LOCUS12273</name>
</gene>
<evidence type="ECO:0000256" key="3">
    <source>
        <dbReference type="ARBA" id="ARBA00022777"/>
    </source>
</evidence>
<keyword evidence="1" id="KW-0808">Transferase</keyword>
<feature type="binding site" evidence="5">
    <location>
        <position position="25"/>
    </location>
    <ligand>
        <name>ATP</name>
        <dbReference type="ChEBI" id="CHEBI:30616"/>
    </ligand>
</feature>
<dbReference type="InterPro" id="IPR050538">
    <property type="entry name" value="MAP_kinase_kinase_kinase"/>
</dbReference>
<dbReference type="InterPro" id="IPR008271">
    <property type="entry name" value="Ser/Thr_kinase_AS"/>
</dbReference>
<comment type="similarity">
    <text evidence="6">Belongs to the protein kinase superfamily.</text>
</comment>
<keyword evidence="3" id="KW-0418">Kinase</keyword>
<evidence type="ECO:0000256" key="1">
    <source>
        <dbReference type="ARBA" id="ARBA00022679"/>
    </source>
</evidence>
<dbReference type="Gene3D" id="1.10.510.10">
    <property type="entry name" value="Transferase(Phosphotransferase) domain 1"/>
    <property type="match status" value="1"/>
</dbReference>
<sequence length="192" mass="21091">MWMLGSGGFGSVYRCVLDGYTCAIKVLQLSRNTKKMDIAAVKTEISILERAKHPNIVQYLGYDFSKTELILFMEFCPLCLQGILTKKMENPNCIAENNPTEVHKFALEISKGISYLHNSVPPIIHRDIKTGNVLVANDSAGNVAAVKLCDFGVAKICETRISAANTFVGTPGLMAPEIRMGNQAYTEKVDSK</sequence>
<dbReference type="PANTHER" id="PTHR48016">
    <property type="entry name" value="MAP KINASE KINASE KINASE SSK2-RELATED-RELATED"/>
    <property type="match status" value="1"/>
</dbReference>
<accession>A0A7S4IGL7</accession>
<dbReference type="Pfam" id="PF00069">
    <property type="entry name" value="Pkinase"/>
    <property type="match status" value="1"/>
</dbReference>
<dbReference type="InterPro" id="IPR017441">
    <property type="entry name" value="Protein_kinase_ATP_BS"/>
</dbReference>
<proteinExistence type="inferred from homology"/>
<dbReference type="GO" id="GO:0005524">
    <property type="term" value="F:ATP binding"/>
    <property type="evidence" value="ECO:0007669"/>
    <property type="project" value="UniProtKB-UniRule"/>
</dbReference>
<name>A0A7S4IGL7_9EUKA</name>
<dbReference type="PANTHER" id="PTHR48016:SF56">
    <property type="entry name" value="MAPKK KINASE"/>
    <property type="match status" value="1"/>
</dbReference>
<organism evidence="8">
    <name type="scientific">Vannella robusta</name>
    <dbReference type="NCBI Taxonomy" id="1487602"/>
    <lineage>
        <taxon>Eukaryota</taxon>
        <taxon>Amoebozoa</taxon>
        <taxon>Discosea</taxon>
        <taxon>Flabellinia</taxon>
        <taxon>Vannellidae</taxon>
        <taxon>Vannella</taxon>
    </lineage>
</organism>
<dbReference type="PROSITE" id="PS00108">
    <property type="entry name" value="PROTEIN_KINASE_ST"/>
    <property type="match status" value="1"/>
</dbReference>
<keyword evidence="6" id="KW-0723">Serine/threonine-protein kinase</keyword>
<dbReference type="AlphaFoldDB" id="A0A7S4IGL7"/>
<dbReference type="PROSITE" id="PS50011">
    <property type="entry name" value="PROTEIN_KINASE_DOM"/>
    <property type="match status" value="1"/>
</dbReference>
<dbReference type="PROSITE" id="PS00107">
    <property type="entry name" value="PROTEIN_KINASE_ATP"/>
    <property type="match status" value="1"/>
</dbReference>